<dbReference type="Gramene" id="GBG87879">
    <property type="protein sequence ID" value="GBG87879"/>
    <property type="gene ID" value="CBR_g46179"/>
</dbReference>
<evidence type="ECO:0000313" key="3">
    <source>
        <dbReference type="EMBL" id="GBG87879.1"/>
    </source>
</evidence>
<dbReference type="AlphaFoldDB" id="A0A388M073"/>
<feature type="compositionally biased region" description="Polar residues" evidence="2">
    <location>
        <begin position="56"/>
        <end position="73"/>
    </location>
</feature>
<keyword evidence="4" id="KW-1185">Reference proteome</keyword>
<name>A0A388M073_CHABU</name>
<dbReference type="Proteomes" id="UP000265515">
    <property type="component" value="Unassembled WGS sequence"/>
</dbReference>
<feature type="coiled-coil region" evidence="1">
    <location>
        <begin position="10"/>
        <end position="37"/>
    </location>
</feature>
<comment type="caution">
    <text evidence="3">The sequence shown here is derived from an EMBL/GenBank/DDBJ whole genome shotgun (WGS) entry which is preliminary data.</text>
</comment>
<evidence type="ECO:0000313" key="4">
    <source>
        <dbReference type="Proteomes" id="UP000265515"/>
    </source>
</evidence>
<evidence type="ECO:0000256" key="2">
    <source>
        <dbReference type="SAM" id="MobiDB-lite"/>
    </source>
</evidence>
<feature type="region of interest" description="Disordered" evidence="2">
    <location>
        <begin position="152"/>
        <end position="181"/>
    </location>
</feature>
<gene>
    <name evidence="3" type="ORF">CBR_g46179</name>
</gene>
<keyword evidence="1" id="KW-0175">Coiled coil</keyword>
<accession>A0A388M073</accession>
<sequence length="214" mass="24299">MRECRENLGRSDLAKQLEDLRTEVASLCKRNEEMEEVAQLWRSEALRPGNKRDSINVATPTSEGRVSTQSKVMSASEESRRLRAELLDLHERRKCDLSEVDLLKKKRAEAEIKRVEAEIELQRLKDETSKLTNELGGSNTPKTMGTNLKERMEEAARSGFHSSRKTKMKATPGRALPGSEQKANDKFAFLLNERKRLKGLKKMGLEAICQEEGV</sequence>
<dbReference type="EMBL" id="BFEA01000637">
    <property type="protein sequence ID" value="GBG87879.1"/>
    <property type="molecule type" value="Genomic_DNA"/>
</dbReference>
<feature type="region of interest" description="Disordered" evidence="2">
    <location>
        <begin position="50"/>
        <end position="77"/>
    </location>
</feature>
<protein>
    <submittedName>
        <fullName evidence="3">Uncharacterized protein</fullName>
    </submittedName>
</protein>
<proteinExistence type="predicted"/>
<reference evidence="3 4" key="1">
    <citation type="journal article" date="2018" name="Cell">
        <title>The Chara Genome: Secondary Complexity and Implications for Plant Terrestrialization.</title>
        <authorList>
            <person name="Nishiyama T."/>
            <person name="Sakayama H."/>
            <person name="Vries J.D."/>
            <person name="Buschmann H."/>
            <person name="Saint-Marcoux D."/>
            <person name="Ullrich K.K."/>
            <person name="Haas F.B."/>
            <person name="Vanderstraeten L."/>
            <person name="Becker D."/>
            <person name="Lang D."/>
            <person name="Vosolsobe S."/>
            <person name="Rombauts S."/>
            <person name="Wilhelmsson P.K.I."/>
            <person name="Janitza P."/>
            <person name="Kern R."/>
            <person name="Heyl A."/>
            <person name="Rumpler F."/>
            <person name="Villalobos L.I.A.C."/>
            <person name="Clay J.M."/>
            <person name="Skokan R."/>
            <person name="Toyoda A."/>
            <person name="Suzuki Y."/>
            <person name="Kagoshima H."/>
            <person name="Schijlen E."/>
            <person name="Tajeshwar N."/>
            <person name="Catarino B."/>
            <person name="Hetherington A.J."/>
            <person name="Saltykova A."/>
            <person name="Bonnot C."/>
            <person name="Breuninger H."/>
            <person name="Symeonidi A."/>
            <person name="Radhakrishnan G.V."/>
            <person name="Van Nieuwerburgh F."/>
            <person name="Deforce D."/>
            <person name="Chang C."/>
            <person name="Karol K.G."/>
            <person name="Hedrich R."/>
            <person name="Ulvskov P."/>
            <person name="Glockner G."/>
            <person name="Delwiche C.F."/>
            <person name="Petrasek J."/>
            <person name="Van de Peer Y."/>
            <person name="Friml J."/>
            <person name="Beilby M."/>
            <person name="Dolan L."/>
            <person name="Kohara Y."/>
            <person name="Sugano S."/>
            <person name="Fujiyama A."/>
            <person name="Delaux P.-M."/>
            <person name="Quint M."/>
            <person name="TheiBen G."/>
            <person name="Hagemann M."/>
            <person name="Harholt J."/>
            <person name="Dunand C."/>
            <person name="Zachgo S."/>
            <person name="Langdale J."/>
            <person name="Maumus F."/>
            <person name="Straeten D.V.D."/>
            <person name="Gould S.B."/>
            <person name="Rensing S.A."/>
        </authorList>
    </citation>
    <scope>NUCLEOTIDE SEQUENCE [LARGE SCALE GENOMIC DNA]</scope>
    <source>
        <strain evidence="3 4">S276</strain>
    </source>
</reference>
<organism evidence="3 4">
    <name type="scientific">Chara braunii</name>
    <name type="common">Braun's stonewort</name>
    <dbReference type="NCBI Taxonomy" id="69332"/>
    <lineage>
        <taxon>Eukaryota</taxon>
        <taxon>Viridiplantae</taxon>
        <taxon>Streptophyta</taxon>
        <taxon>Charophyceae</taxon>
        <taxon>Charales</taxon>
        <taxon>Characeae</taxon>
        <taxon>Chara</taxon>
    </lineage>
</organism>
<evidence type="ECO:0000256" key="1">
    <source>
        <dbReference type="SAM" id="Coils"/>
    </source>
</evidence>